<proteinExistence type="inferred from homology"/>
<keyword evidence="3" id="KW-0175">Coiled coil</keyword>
<evidence type="ECO:0000256" key="2">
    <source>
        <dbReference type="ARBA" id="ARBA00014454"/>
    </source>
</evidence>
<feature type="region of interest" description="Disordered" evidence="4">
    <location>
        <begin position="639"/>
        <end position="671"/>
    </location>
</feature>
<feature type="compositionally biased region" description="Polar residues" evidence="4">
    <location>
        <begin position="360"/>
        <end position="371"/>
    </location>
</feature>
<feature type="compositionally biased region" description="Basic and acidic residues" evidence="4">
    <location>
        <begin position="473"/>
        <end position="508"/>
    </location>
</feature>
<dbReference type="InterPro" id="IPR051112">
    <property type="entry name" value="CWC26_splicing_factor"/>
</dbReference>
<dbReference type="GO" id="GO:0003723">
    <property type="term" value="F:RNA binding"/>
    <property type="evidence" value="ECO:0007669"/>
    <property type="project" value="TreeGrafter"/>
</dbReference>
<dbReference type="AlphaFoldDB" id="A0A067QGW6"/>
<dbReference type="GO" id="GO:0070274">
    <property type="term" value="C:RES complex"/>
    <property type="evidence" value="ECO:0007669"/>
    <property type="project" value="TreeGrafter"/>
</dbReference>
<feature type="compositionally biased region" description="Basic and acidic residues" evidence="4">
    <location>
        <begin position="418"/>
        <end position="427"/>
    </location>
</feature>
<gene>
    <name evidence="5" type="ORF">L798_03217</name>
</gene>
<feature type="compositionally biased region" description="Basic and acidic residues" evidence="4">
    <location>
        <begin position="226"/>
        <end position="244"/>
    </location>
</feature>
<sequence length="702" mass="81109">MAVTQLSQKDYLKKYLSSNTDDKKKRKKKKLQKAVHERFRVVDDDIDLKNMRPLDDDELDLYHLAEDGPQIAGIIDERPDDMRTLEEFRGSRRWKVMSDEFGIEDIRVTALEYGNNKIVTSLPSKNHGKSDLVQERGLDSSREIKKTSSKHLNSDYSPVRKCEGDLDITPPRRSRVRSDSDVSPTRKLQAQRGLGVLLPKKDGRETDSDSSPSRKNRHSPASLKRSKLEVSPQRKEKSKRELSPVRKNKRNAELPLTRKYNHDSEKPVSTLRKTKYGGSPSRKNKYHNLSPPRKSRMQNDFDTSPPRKPRRSEEYDDTPPRNSRKHGSKINRDQRRCSDSDVSPPRKTPRHGLPSKDSSRTLSSFKTSRNSDANHPEESHTNERIGSFAIKSKQGDFKKSDKTNKDLSVITEFVSPSIHRDRSESPYRKYRHRSSPDLPPRKSKVLAHSRNSSGNSPQRVSKMSRNAASPSTKRSDYDGRGRIEDKYGHQDRSDKTKGRMEKTLDGKRAGLQAAGELRQELSDFRRREDELFTEMGDDVSGRGAAVVLRDRATGKRRNLEEEAERKQDEDEKLKQYKEKYSRWGKGLKQAEEQGEKLQQALHEMSKPLARYADDKDLDQHLRNQEVEGDPMLEYIRSKKTAETTKSKPKYQGSFPPNRFHIPPGHRWDGVDRSNGYEKQWFERQSSRKAVEEEAYKWSTSDM</sequence>
<accession>A0A067QGW6</accession>
<dbReference type="PANTHER" id="PTHR31809:SF0">
    <property type="entry name" value="BUD13 HOMOLOG"/>
    <property type="match status" value="1"/>
</dbReference>
<organism evidence="5 6">
    <name type="scientific">Zootermopsis nevadensis</name>
    <name type="common">Dampwood termite</name>
    <dbReference type="NCBI Taxonomy" id="136037"/>
    <lineage>
        <taxon>Eukaryota</taxon>
        <taxon>Metazoa</taxon>
        <taxon>Ecdysozoa</taxon>
        <taxon>Arthropoda</taxon>
        <taxon>Hexapoda</taxon>
        <taxon>Insecta</taxon>
        <taxon>Pterygota</taxon>
        <taxon>Neoptera</taxon>
        <taxon>Polyneoptera</taxon>
        <taxon>Dictyoptera</taxon>
        <taxon>Blattodea</taxon>
        <taxon>Blattoidea</taxon>
        <taxon>Termitoidae</taxon>
        <taxon>Termopsidae</taxon>
        <taxon>Zootermopsis</taxon>
    </lineage>
</organism>
<evidence type="ECO:0000313" key="5">
    <source>
        <dbReference type="EMBL" id="KDR07388.1"/>
    </source>
</evidence>
<dbReference type="PANTHER" id="PTHR31809">
    <property type="entry name" value="BUD13 HOMOLOG"/>
    <property type="match status" value="1"/>
</dbReference>
<dbReference type="OMA" id="FEAEFQF"/>
<dbReference type="InterPro" id="IPR018609">
    <property type="entry name" value="Bud13"/>
</dbReference>
<evidence type="ECO:0000256" key="4">
    <source>
        <dbReference type="SAM" id="MobiDB-lite"/>
    </source>
</evidence>
<evidence type="ECO:0000256" key="1">
    <source>
        <dbReference type="ARBA" id="ARBA00011069"/>
    </source>
</evidence>
<reference evidence="5 6" key="1">
    <citation type="journal article" date="2014" name="Nat. Commun.">
        <title>Molecular traces of alternative social organization in a termite genome.</title>
        <authorList>
            <person name="Terrapon N."/>
            <person name="Li C."/>
            <person name="Robertson H.M."/>
            <person name="Ji L."/>
            <person name="Meng X."/>
            <person name="Booth W."/>
            <person name="Chen Z."/>
            <person name="Childers C.P."/>
            <person name="Glastad K.M."/>
            <person name="Gokhale K."/>
            <person name="Gowin J."/>
            <person name="Gronenberg W."/>
            <person name="Hermansen R.A."/>
            <person name="Hu H."/>
            <person name="Hunt B.G."/>
            <person name="Huylmans A.K."/>
            <person name="Khalil S.M."/>
            <person name="Mitchell R.D."/>
            <person name="Munoz-Torres M.C."/>
            <person name="Mustard J.A."/>
            <person name="Pan H."/>
            <person name="Reese J.T."/>
            <person name="Scharf M.E."/>
            <person name="Sun F."/>
            <person name="Vogel H."/>
            <person name="Xiao J."/>
            <person name="Yang W."/>
            <person name="Yang Z."/>
            <person name="Yang Z."/>
            <person name="Zhou J."/>
            <person name="Zhu J."/>
            <person name="Brent C.S."/>
            <person name="Elsik C.G."/>
            <person name="Goodisman M.A."/>
            <person name="Liberles D.A."/>
            <person name="Roe R.M."/>
            <person name="Vargo E.L."/>
            <person name="Vilcinskas A."/>
            <person name="Wang J."/>
            <person name="Bornberg-Bauer E."/>
            <person name="Korb J."/>
            <person name="Zhang G."/>
            <person name="Liebig J."/>
        </authorList>
    </citation>
    <scope>NUCLEOTIDE SEQUENCE [LARGE SCALE GENOMIC DNA]</scope>
    <source>
        <tissue evidence="5">Whole organism</tissue>
    </source>
</reference>
<feature type="compositionally biased region" description="Basic and acidic residues" evidence="4">
    <location>
        <begin position="128"/>
        <end position="146"/>
    </location>
</feature>
<feature type="compositionally biased region" description="Basic and acidic residues" evidence="4">
    <location>
        <begin position="372"/>
        <end position="383"/>
    </location>
</feature>
<dbReference type="STRING" id="136037.A0A067QGW6"/>
<dbReference type="eggNOG" id="KOG2654">
    <property type="taxonomic scope" value="Eukaryota"/>
</dbReference>
<feature type="region of interest" description="Disordered" evidence="4">
    <location>
        <begin position="122"/>
        <end position="515"/>
    </location>
</feature>
<dbReference type="InParanoid" id="A0A067QGW6"/>
<dbReference type="Pfam" id="PF09736">
    <property type="entry name" value="Bud13"/>
    <property type="match status" value="1"/>
</dbReference>
<feature type="compositionally biased region" description="Basic and acidic residues" evidence="4">
    <location>
        <begin position="393"/>
        <end position="405"/>
    </location>
</feature>
<evidence type="ECO:0000313" key="6">
    <source>
        <dbReference type="Proteomes" id="UP000027135"/>
    </source>
</evidence>
<dbReference type="OrthoDB" id="6022at2759"/>
<feature type="coiled-coil region" evidence="3">
    <location>
        <begin position="549"/>
        <end position="593"/>
    </location>
</feature>
<evidence type="ECO:0000256" key="3">
    <source>
        <dbReference type="SAM" id="Coils"/>
    </source>
</evidence>
<name>A0A067QGW6_ZOONE</name>
<dbReference type="Proteomes" id="UP000027135">
    <property type="component" value="Unassembled WGS sequence"/>
</dbReference>
<feature type="compositionally biased region" description="Basic and acidic residues" evidence="4">
    <location>
        <begin position="330"/>
        <end position="339"/>
    </location>
</feature>
<comment type="similarity">
    <text evidence="1">Belongs to the CWC26 family.</text>
</comment>
<feature type="compositionally biased region" description="Polar residues" evidence="4">
    <location>
        <begin position="449"/>
        <end position="472"/>
    </location>
</feature>
<dbReference type="EMBL" id="KK853470">
    <property type="protein sequence ID" value="KDR07388.1"/>
    <property type="molecule type" value="Genomic_DNA"/>
</dbReference>
<protein>
    <recommendedName>
        <fullName evidence="2">BUD13 homolog</fullName>
    </recommendedName>
</protein>
<keyword evidence="6" id="KW-1185">Reference proteome</keyword>
<dbReference type="GO" id="GO:0005684">
    <property type="term" value="C:U2-type spliceosomal complex"/>
    <property type="evidence" value="ECO:0007669"/>
    <property type="project" value="TreeGrafter"/>
</dbReference>
<dbReference type="GO" id="GO:0000398">
    <property type="term" value="P:mRNA splicing, via spliceosome"/>
    <property type="evidence" value="ECO:0007669"/>
    <property type="project" value="TreeGrafter"/>
</dbReference>